<evidence type="ECO:0000256" key="10">
    <source>
        <dbReference type="PROSITE-ProRule" id="PRU00461"/>
    </source>
</evidence>
<evidence type="ECO:0000256" key="7">
    <source>
        <dbReference type="ARBA" id="ARBA00023136"/>
    </source>
</evidence>
<keyword evidence="4" id="KW-0732">Signal</keyword>
<name>A0ABD0YDY2_9HEMI</name>
<comment type="caution">
    <text evidence="11">The sequence shown here is derived from an EMBL/GenBank/DDBJ whole genome shotgun (WGS) entry which is preliminary data.</text>
</comment>
<dbReference type="PROSITE" id="PS51120">
    <property type="entry name" value="LDLRB"/>
    <property type="match status" value="1"/>
</dbReference>
<feature type="non-terminal residue" evidence="11">
    <location>
        <position position="1"/>
    </location>
</feature>
<dbReference type="AlphaFoldDB" id="A0ABD0YDY2"/>
<keyword evidence="12" id="KW-1185">Reference proteome</keyword>
<reference evidence="11 12" key="1">
    <citation type="submission" date="2024-07" db="EMBL/GenBank/DDBJ databases">
        <title>Chromosome-level genome assembly of the water stick insect Ranatra chinensis (Heteroptera: Nepidae).</title>
        <authorList>
            <person name="Liu X."/>
        </authorList>
    </citation>
    <scope>NUCLEOTIDE SEQUENCE [LARGE SCALE GENOMIC DNA]</scope>
    <source>
        <strain evidence="11">Cailab_2021Rc</strain>
        <tissue evidence="11">Muscle</tissue>
    </source>
</reference>
<evidence type="ECO:0000256" key="2">
    <source>
        <dbReference type="ARBA" id="ARBA00022475"/>
    </source>
</evidence>
<evidence type="ECO:0000256" key="8">
    <source>
        <dbReference type="ARBA" id="ARBA00023157"/>
    </source>
</evidence>
<dbReference type="PANTHER" id="PTHR46513">
    <property type="entry name" value="VITELLOGENIN RECEPTOR-LIKE PROTEIN-RELATED-RELATED"/>
    <property type="match status" value="1"/>
</dbReference>
<dbReference type="InterPro" id="IPR000033">
    <property type="entry name" value="LDLR_classB_rpt"/>
</dbReference>
<keyword evidence="3" id="KW-0245">EGF-like domain</keyword>
<keyword evidence="9" id="KW-0325">Glycoprotein</keyword>
<evidence type="ECO:0000313" key="11">
    <source>
        <dbReference type="EMBL" id="KAL1129467.1"/>
    </source>
</evidence>
<protein>
    <submittedName>
        <fullName evidence="11">Uncharacterized protein</fullName>
    </submittedName>
</protein>
<feature type="repeat" description="LDL-receptor class B" evidence="10">
    <location>
        <begin position="1"/>
        <end position="44"/>
    </location>
</feature>
<dbReference type="SUPFAM" id="SSF63825">
    <property type="entry name" value="YWTD domain"/>
    <property type="match status" value="1"/>
</dbReference>
<keyword evidence="2" id="KW-1003">Cell membrane</keyword>
<evidence type="ECO:0000256" key="1">
    <source>
        <dbReference type="ARBA" id="ARBA00004251"/>
    </source>
</evidence>
<dbReference type="InterPro" id="IPR011042">
    <property type="entry name" value="6-blade_b-propeller_TolB-like"/>
</dbReference>
<dbReference type="Gene3D" id="2.120.10.30">
    <property type="entry name" value="TolB, C-terminal domain"/>
    <property type="match status" value="1"/>
</dbReference>
<evidence type="ECO:0000256" key="9">
    <source>
        <dbReference type="ARBA" id="ARBA00023180"/>
    </source>
</evidence>
<evidence type="ECO:0000313" key="12">
    <source>
        <dbReference type="Proteomes" id="UP001558652"/>
    </source>
</evidence>
<gene>
    <name evidence="11" type="ORF">AAG570_013993</name>
</gene>
<dbReference type="Proteomes" id="UP001558652">
    <property type="component" value="Unassembled WGS sequence"/>
</dbReference>
<organism evidence="11 12">
    <name type="scientific">Ranatra chinensis</name>
    <dbReference type="NCBI Taxonomy" id="642074"/>
    <lineage>
        <taxon>Eukaryota</taxon>
        <taxon>Metazoa</taxon>
        <taxon>Ecdysozoa</taxon>
        <taxon>Arthropoda</taxon>
        <taxon>Hexapoda</taxon>
        <taxon>Insecta</taxon>
        <taxon>Pterygota</taxon>
        <taxon>Neoptera</taxon>
        <taxon>Paraneoptera</taxon>
        <taxon>Hemiptera</taxon>
        <taxon>Heteroptera</taxon>
        <taxon>Panheteroptera</taxon>
        <taxon>Nepomorpha</taxon>
        <taxon>Nepidae</taxon>
        <taxon>Ranatrinae</taxon>
        <taxon>Ranatra</taxon>
    </lineage>
</organism>
<keyword evidence="5" id="KW-0677">Repeat</keyword>
<keyword evidence="6" id="KW-0221">Differentiation</keyword>
<evidence type="ECO:0000256" key="5">
    <source>
        <dbReference type="ARBA" id="ARBA00022737"/>
    </source>
</evidence>
<dbReference type="GO" id="GO:0030154">
    <property type="term" value="P:cell differentiation"/>
    <property type="evidence" value="ECO:0007669"/>
    <property type="project" value="UniProtKB-KW"/>
</dbReference>
<keyword evidence="7" id="KW-0472">Membrane</keyword>
<evidence type="ECO:0000256" key="6">
    <source>
        <dbReference type="ARBA" id="ARBA00022782"/>
    </source>
</evidence>
<evidence type="ECO:0000256" key="4">
    <source>
        <dbReference type="ARBA" id="ARBA00022729"/>
    </source>
</evidence>
<dbReference type="Pfam" id="PF00058">
    <property type="entry name" value="Ldl_recept_b"/>
    <property type="match status" value="1"/>
</dbReference>
<dbReference type="GO" id="GO:0005886">
    <property type="term" value="C:plasma membrane"/>
    <property type="evidence" value="ECO:0007669"/>
    <property type="project" value="UniProtKB-SubCell"/>
</dbReference>
<dbReference type="EMBL" id="JBFDAA010000009">
    <property type="protein sequence ID" value="KAL1129467.1"/>
    <property type="molecule type" value="Genomic_DNA"/>
</dbReference>
<keyword evidence="8" id="KW-1015">Disulfide bond</keyword>
<evidence type="ECO:0000256" key="3">
    <source>
        <dbReference type="ARBA" id="ARBA00022536"/>
    </source>
</evidence>
<sequence>YLYWTNSNFSCPSIERSRLDGSEREVLVKDGLGMPVGLTFMHNEASLYWVVQNEGGLSFQIERAKLDGTGRELVVFAEYHSPISMAAIPGKVFWTDAIDRAVWSMEVNPETMREMSHKGYEPEPNEVKRFMLSPKGIVARNRDTHIHEEDCREIVELINKVKSFW</sequence>
<proteinExistence type="predicted"/>
<accession>A0ABD0YDY2</accession>
<dbReference type="PANTHER" id="PTHR46513:SF42">
    <property type="entry name" value="PROTEIN CUEBALL"/>
    <property type="match status" value="1"/>
</dbReference>
<dbReference type="InterPro" id="IPR050778">
    <property type="entry name" value="Cueball_EGF_LRP_Nidogen"/>
</dbReference>
<comment type="subcellular location">
    <subcellularLocation>
        <location evidence="1">Cell membrane</location>
        <topology evidence="1">Single-pass type I membrane protein</topology>
    </subcellularLocation>
</comment>